<evidence type="ECO:0000313" key="2">
    <source>
        <dbReference type="Proteomes" id="UP000315783"/>
    </source>
</evidence>
<evidence type="ECO:0000313" key="1">
    <source>
        <dbReference type="EMBL" id="TQW01312.1"/>
    </source>
</evidence>
<name>A0A545VHU8_9HYPO</name>
<dbReference type="EMBL" id="SPUK01000001">
    <property type="protein sequence ID" value="TQW01312.1"/>
    <property type="molecule type" value="Genomic_DNA"/>
</dbReference>
<protein>
    <submittedName>
        <fullName evidence="1">Uncharacterized protein</fullName>
    </submittedName>
</protein>
<dbReference type="Proteomes" id="UP000315783">
    <property type="component" value="Unassembled WGS sequence"/>
</dbReference>
<gene>
    <name evidence="1" type="ORF">IF1G_01243</name>
</gene>
<proteinExistence type="predicted"/>
<comment type="caution">
    <text evidence="1">The sequence shown here is derived from an EMBL/GenBank/DDBJ whole genome shotgun (WGS) entry which is preliminary data.</text>
</comment>
<dbReference type="AlphaFoldDB" id="A0A545VHU8"/>
<accession>A0A545VHU8</accession>
<organism evidence="1 2">
    <name type="scientific">Cordyceps javanica</name>
    <dbReference type="NCBI Taxonomy" id="43265"/>
    <lineage>
        <taxon>Eukaryota</taxon>
        <taxon>Fungi</taxon>
        <taxon>Dikarya</taxon>
        <taxon>Ascomycota</taxon>
        <taxon>Pezizomycotina</taxon>
        <taxon>Sordariomycetes</taxon>
        <taxon>Hypocreomycetidae</taxon>
        <taxon>Hypocreales</taxon>
        <taxon>Cordycipitaceae</taxon>
        <taxon>Cordyceps</taxon>
    </lineage>
</organism>
<keyword evidence="2" id="KW-1185">Reference proteome</keyword>
<sequence length="73" mass="8374">MTQNEPYSRLAIAKSKPNEANYNSGKNSTSAVPLRSCRHVELIFEMRHVVNWCVWFIILQDFGTAILTQDCTK</sequence>
<reference evidence="1 2" key="1">
    <citation type="journal article" date="2019" name="Appl. Microbiol. Biotechnol.">
        <title>Genome sequence of Isaria javanica and comparative genome analysis insights into family S53 peptidase evolution in fungal entomopathogens.</title>
        <authorList>
            <person name="Lin R."/>
            <person name="Zhang X."/>
            <person name="Xin B."/>
            <person name="Zou M."/>
            <person name="Gao Y."/>
            <person name="Qin F."/>
            <person name="Hu Q."/>
            <person name="Xie B."/>
            <person name="Cheng X."/>
        </authorList>
    </citation>
    <scope>NUCLEOTIDE SEQUENCE [LARGE SCALE GENOMIC DNA]</scope>
    <source>
        <strain evidence="1 2">IJ1G</strain>
    </source>
</reference>